<gene>
    <name evidence="7 10" type="primary">rnr</name>
    <name evidence="10" type="ORF">GSH16_15445</name>
</gene>
<keyword evidence="5 7" id="KW-0269">Exonuclease</keyword>
<dbReference type="Gene3D" id="2.40.50.140">
    <property type="entry name" value="Nucleic acid-binding proteins"/>
    <property type="match status" value="1"/>
</dbReference>
<dbReference type="Proteomes" id="UP000436016">
    <property type="component" value="Unassembled WGS sequence"/>
</dbReference>
<dbReference type="RefSeq" id="WP_160856511.1">
    <property type="nucleotide sequence ID" value="NZ_WUWG01000008.1"/>
</dbReference>
<dbReference type="NCBIfam" id="TIGR02063">
    <property type="entry name" value="RNase_R"/>
    <property type="match status" value="1"/>
</dbReference>
<keyword evidence="2 7" id="KW-0963">Cytoplasm</keyword>
<evidence type="ECO:0000256" key="7">
    <source>
        <dbReference type="HAMAP-Rule" id="MF_01895"/>
    </source>
</evidence>
<dbReference type="Pfam" id="PF00575">
    <property type="entry name" value="S1"/>
    <property type="match status" value="1"/>
</dbReference>
<sequence length="756" mass="83163">MTPFPTKDEIRDWIRDNPGRASKRDVARAFNIKGAGRIELKRILRELTAEGAIPGRKRSDRGRDGLAPVELLQVIARTDDGDLLAEPTVWEGKGTPPRALFVPQKGGPALGIGDRILCRLSPVEGGDPPLEARLIRKIGSAPNRVLGIFRQADFGGRIEPVDKKSGHEWRVEPGDRNGARDGELVEAIQIGPRNRMGLPKARVTERLGDPQAPKSVSLIAIHEHGIPDSFPDRVLEEAAKAEPVTEPGRREDLRDIPLLTIDPADARDRDDAVCALPDPDPENEGGFILWVAIADVAHYVRPGSALDREARKRGNSTYFPDRVVPMLPDALSGDLCSLHADVPRPCMALRIVIGADGEKRAHRFTRGLMRSRASLAYEAAQAAADGDASAVPDGLAEEVIAPLWQAYAALKKARDRRAPLHLDLPERQIILSDEGRVTSVAFKERLDAHRLIEEFMVLANVCAAETLEQRRRPTMYRVHEEPNPDKIEALRAVLEEVGLTLAKGQVLKTSQFNRLLDAAADTEDAEMVSLSVLRSMTQAYYSPRNFGHFGLNLKRYAHFTSPIRRYADLLVHRALIASFGWGSDGLTPEEEEQMEEIGEAISQTERRSMLAERDTNDRYLAAYLADRVGAEFEGRVSGVAKFGLFVKLDETGADGLIPVSALGHEYFRHDPDDQTLTGEQSGRVIGLGMPATVRLSEAVPVTGGLLFELLSIEGKALPRGKGRRAGKGRRSGPASGKRKQIRHKIKRNKVRKGSRG</sequence>
<dbReference type="InterPro" id="IPR050180">
    <property type="entry name" value="RNR_Ribonuclease"/>
</dbReference>
<evidence type="ECO:0000256" key="1">
    <source>
        <dbReference type="ARBA" id="ARBA00001849"/>
    </source>
</evidence>
<dbReference type="Pfam" id="PF17876">
    <property type="entry name" value="CSD2"/>
    <property type="match status" value="1"/>
</dbReference>
<accession>A0A6B0U0Y0</accession>
<name>A0A6B0U0Y0_9RHOB</name>
<keyword evidence="11" id="KW-1185">Reference proteome</keyword>
<dbReference type="GO" id="GO:0003723">
    <property type="term" value="F:RNA binding"/>
    <property type="evidence" value="ECO:0007669"/>
    <property type="project" value="UniProtKB-UniRule"/>
</dbReference>
<dbReference type="GO" id="GO:0006402">
    <property type="term" value="P:mRNA catabolic process"/>
    <property type="evidence" value="ECO:0007669"/>
    <property type="project" value="TreeGrafter"/>
</dbReference>
<dbReference type="PANTHER" id="PTHR23355:SF9">
    <property type="entry name" value="DIS3-LIKE EXONUCLEASE 2"/>
    <property type="match status" value="1"/>
</dbReference>
<comment type="similarity">
    <text evidence="7">Belongs to the RNR ribonuclease family. RNase R subfamily.</text>
</comment>
<dbReference type="InterPro" id="IPR003029">
    <property type="entry name" value="S1_domain"/>
</dbReference>
<dbReference type="Pfam" id="PF00773">
    <property type="entry name" value="RNB"/>
    <property type="match status" value="1"/>
</dbReference>
<evidence type="ECO:0000256" key="3">
    <source>
        <dbReference type="ARBA" id="ARBA00022722"/>
    </source>
</evidence>
<reference evidence="10 11" key="1">
    <citation type="submission" date="2019-12" db="EMBL/GenBank/DDBJ databases">
        <title>Strain KN286 was isolated from seawater, which was collected from Caroline Seamount in the tropical western Pacific.</title>
        <authorList>
            <person name="Wang Q."/>
        </authorList>
    </citation>
    <scope>NUCLEOTIDE SEQUENCE [LARGE SCALE GENOMIC DNA]</scope>
    <source>
        <strain evidence="10 11">KN286</strain>
    </source>
</reference>
<comment type="subcellular location">
    <subcellularLocation>
        <location evidence="7">Cytoplasm</location>
    </subcellularLocation>
</comment>
<dbReference type="CDD" id="cd04471">
    <property type="entry name" value="S1_RNase_R"/>
    <property type="match status" value="1"/>
</dbReference>
<dbReference type="EC" id="3.1.13.1" evidence="7"/>
<dbReference type="PANTHER" id="PTHR23355">
    <property type="entry name" value="RIBONUCLEASE"/>
    <property type="match status" value="1"/>
</dbReference>
<evidence type="ECO:0000256" key="6">
    <source>
        <dbReference type="ARBA" id="ARBA00022884"/>
    </source>
</evidence>
<feature type="domain" description="S1 motif" evidence="9">
    <location>
        <begin position="629"/>
        <end position="680"/>
    </location>
</feature>
<proteinExistence type="inferred from homology"/>
<comment type="caution">
    <text evidence="10">The sequence shown here is derived from an EMBL/GenBank/DDBJ whole genome shotgun (WGS) entry which is preliminary data.</text>
</comment>
<evidence type="ECO:0000256" key="8">
    <source>
        <dbReference type="SAM" id="MobiDB-lite"/>
    </source>
</evidence>
<dbReference type="InterPro" id="IPR001900">
    <property type="entry name" value="RNase_II/R"/>
</dbReference>
<dbReference type="PROSITE" id="PS01175">
    <property type="entry name" value="RIBONUCLEASE_II"/>
    <property type="match status" value="1"/>
</dbReference>
<dbReference type="InterPro" id="IPR040476">
    <property type="entry name" value="CSD2"/>
</dbReference>
<evidence type="ECO:0000313" key="10">
    <source>
        <dbReference type="EMBL" id="MXU66844.1"/>
    </source>
</evidence>
<evidence type="ECO:0000259" key="9">
    <source>
        <dbReference type="PROSITE" id="PS50126"/>
    </source>
</evidence>
<dbReference type="SUPFAM" id="SSF50249">
    <property type="entry name" value="Nucleic acid-binding proteins"/>
    <property type="match status" value="2"/>
</dbReference>
<comment type="catalytic activity">
    <reaction evidence="1 7">
        <text>Exonucleolytic cleavage in the 3'- to 5'-direction to yield nucleoside 5'-phosphates.</text>
        <dbReference type="EC" id="3.1.13.1"/>
    </reaction>
</comment>
<dbReference type="EMBL" id="WUWG01000008">
    <property type="protein sequence ID" value="MXU66844.1"/>
    <property type="molecule type" value="Genomic_DNA"/>
</dbReference>
<evidence type="ECO:0000256" key="4">
    <source>
        <dbReference type="ARBA" id="ARBA00022801"/>
    </source>
</evidence>
<organism evidence="10 11">
    <name type="scientific">Oceanomicrobium pacificus</name>
    <dbReference type="NCBI Taxonomy" id="2692916"/>
    <lineage>
        <taxon>Bacteria</taxon>
        <taxon>Pseudomonadati</taxon>
        <taxon>Pseudomonadota</taxon>
        <taxon>Alphaproteobacteria</taxon>
        <taxon>Rhodobacterales</taxon>
        <taxon>Paracoccaceae</taxon>
        <taxon>Oceanomicrobium</taxon>
    </lineage>
</organism>
<dbReference type="GO" id="GO:0008859">
    <property type="term" value="F:exoribonuclease II activity"/>
    <property type="evidence" value="ECO:0007669"/>
    <property type="project" value="UniProtKB-UniRule"/>
</dbReference>
<dbReference type="InterPro" id="IPR004476">
    <property type="entry name" value="RNase_II/RNase_R"/>
</dbReference>
<keyword evidence="3 7" id="KW-0540">Nuclease</keyword>
<evidence type="ECO:0000313" key="11">
    <source>
        <dbReference type="Proteomes" id="UP000436016"/>
    </source>
</evidence>
<dbReference type="GO" id="GO:0005829">
    <property type="term" value="C:cytosol"/>
    <property type="evidence" value="ECO:0007669"/>
    <property type="project" value="TreeGrafter"/>
</dbReference>
<dbReference type="HAMAP" id="MF_01895">
    <property type="entry name" value="RNase_R"/>
    <property type="match status" value="1"/>
</dbReference>
<keyword evidence="6 7" id="KW-0694">RNA-binding</keyword>
<keyword evidence="4 7" id="KW-0378">Hydrolase</keyword>
<dbReference type="NCBIfam" id="TIGR00358">
    <property type="entry name" value="3_prime_RNase"/>
    <property type="match status" value="1"/>
</dbReference>
<dbReference type="PROSITE" id="PS50126">
    <property type="entry name" value="S1"/>
    <property type="match status" value="1"/>
</dbReference>
<dbReference type="InterPro" id="IPR012340">
    <property type="entry name" value="NA-bd_OB-fold"/>
</dbReference>
<protein>
    <recommendedName>
        <fullName evidence="7">Ribonuclease R</fullName>
        <shortName evidence="7">RNase R</shortName>
        <ecNumber evidence="7">3.1.13.1</ecNumber>
    </recommendedName>
</protein>
<dbReference type="InterPro" id="IPR011805">
    <property type="entry name" value="RNase_R"/>
</dbReference>
<dbReference type="SMART" id="SM00955">
    <property type="entry name" value="RNB"/>
    <property type="match status" value="1"/>
</dbReference>
<dbReference type="AlphaFoldDB" id="A0A6B0U0Y0"/>
<comment type="function">
    <text evidence="7">3'-5' exoribonuclease that releases 5'-nucleoside monophosphates and is involved in maturation of structured RNAs.</text>
</comment>
<evidence type="ECO:0000256" key="2">
    <source>
        <dbReference type="ARBA" id="ARBA00022490"/>
    </source>
</evidence>
<evidence type="ECO:0000256" key="5">
    <source>
        <dbReference type="ARBA" id="ARBA00022839"/>
    </source>
</evidence>
<feature type="region of interest" description="Disordered" evidence="8">
    <location>
        <begin position="718"/>
        <end position="756"/>
    </location>
</feature>
<dbReference type="InterPro" id="IPR022966">
    <property type="entry name" value="RNase_II/R_CS"/>
</dbReference>
<dbReference type="SMART" id="SM00316">
    <property type="entry name" value="S1"/>
    <property type="match status" value="1"/>
</dbReference>